<dbReference type="AlphaFoldDB" id="A0A8I6SCL1"/>
<accession>A0A8I6SCL1</accession>
<organism evidence="1 2">
    <name type="scientific">Cimex lectularius</name>
    <name type="common">Bed bug</name>
    <name type="synonym">Acanthia lectularia</name>
    <dbReference type="NCBI Taxonomy" id="79782"/>
    <lineage>
        <taxon>Eukaryota</taxon>
        <taxon>Metazoa</taxon>
        <taxon>Ecdysozoa</taxon>
        <taxon>Arthropoda</taxon>
        <taxon>Hexapoda</taxon>
        <taxon>Insecta</taxon>
        <taxon>Pterygota</taxon>
        <taxon>Neoptera</taxon>
        <taxon>Paraneoptera</taxon>
        <taxon>Hemiptera</taxon>
        <taxon>Heteroptera</taxon>
        <taxon>Panheteroptera</taxon>
        <taxon>Cimicomorpha</taxon>
        <taxon>Cimicidae</taxon>
        <taxon>Cimex</taxon>
    </lineage>
</organism>
<dbReference type="GeneID" id="106671128"/>
<evidence type="ECO:0000313" key="2">
    <source>
        <dbReference type="Proteomes" id="UP000494040"/>
    </source>
</evidence>
<evidence type="ECO:0000313" key="1">
    <source>
        <dbReference type="EnsemblMetazoa" id="XP_014257449.1"/>
    </source>
</evidence>
<dbReference type="RefSeq" id="XP_014257449.1">
    <property type="nucleotide sequence ID" value="XM_014401963.2"/>
</dbReference>
<reference evidence="1" key="1">
    <citation type="submission" date="2022-01" db="UniProtKB">
        <authorList>
            <consortium name="EnsemblMetazoa"/>
        </authorList>
    </citation>
    <scope>IDENTIFICATION</scope>
</reference>
<dbReference type="OrthoDB" id="6610013at2759"/>
<dbReference type="Proteomes" id="UP000494040">
    <property type="component" value="Unassembled WGS sequence"/>
</dbReference>
<proteinExistence type="predicted"/>
<keyword evidence="2" id="KW-1185">Reference proteome</keyword>
<protein>
    <submittedName>
        <fullName evidence="1">Uncharacterized protein</fullName>
    </submittedName>
</protein>
<sequence length="320" mass="36018">MARDRRTVTAFQFPALLQEPPDTVFPRSQKREDRGENILSDMTLLRGALLLLLVQTAFSIANKGNDTVSVFPVDERNEKCSGRLNKVLSSISTKRTGGQSLDLTGYALHQPLRSAPYDMYLTDMRIRAPGKWAKIEKCRYDPGQGTLQTRLVFRELAVTGKVKLYNEKLDAPPAEKCNMTLRMRRAGLGFTVQPSRGRGLGVDTAATFVEPQFISVHSYGCRGIEDEDASRRSNGPEAREGDLDMTVEMEEVFIRGVRSLLTRYLEHQLQPALRDTLMLNLDQKIDMSTSTTPPNTTEVVKSTRKKGIVQPGHKYRLRRS</sequence>
<dbReference type="EnsemblMetazoa" id="XM_014401963.2">
    <property type="protein sequence ID" value="XP_014257449.1"/>
    <property type="gene ID" value="LOC106671128"/>
</dbReference>
<name>A0A8I6SCL1_CIMLE</name>
<dbReference type="KEGG" id="clec:106671128"/>